<name>A0A1M5Q7Z1_9FIRM</name>
<feature type="domain" description="Methylated-DNA-[protein]-cysteine S-methyltransferase DNA binding" evidence="10">
    <location>
        <begin position="69"/>
        <end position="148"/>
    </location>
</feature>
<gene>
    <name evidence="11" type="ORF">SAMN02745245_00546</name>
</gene>
<evidence type="ECO:0000256" key="9">
    <source>
        <dbReference type="HAMAP-Rule" id="MF_00772"/>
    </source>
</evidence>
<dbReference type="NCBIfam" id="TIGR00589">
    <property type="entry name" value="ogt"/>
    <property type="match status" value="1"/>
</dbReference>
<evidence type="ECO:0000256" key="8">
    <source>
        <dbReference type="ARBA" id="ARBA00049348"/>
    </source>
</evidence>
<keyword evidence="6 9" id="KW-0227">DNA damage</keyword>
<proteinExistence type="inferred from homology"/>
<evidence type="ECO:0000256" key="7">
    <source>
        <dbReference type="ARBA" id="ARBA00023204"/>
    </source>
</evidence>
<dbReference type="CDD" id="cd06445">
    <property type="entry name" value="ATase"/>
    <property type="match status" value="1"/>
</dbReference>
<dbReference type="EMBL" id="FQXI01000002">
    <property type="protein sequence ID" value="SHH10317.1"/>
    <property type="molecule type" value="Genomic_DNA"/>
</dbReference>
<keyword evidence="12" id="KW-1185">Reference proteome</keyword>
<dbReference type="InterPro" id="IPR014048">
    <property type="entry name" value="MethylDNA_cys_MeTrfase_DNA-bd"/>
</dbReference>
<dbReference type="FunFam" id="1.10.10.10:FF:000214">
    <property type="entry name" value="Methylated-DNA--protein-cysteine methyltransferase"/>
    <property type="match status" value="1"/>
</dbReference>
<feature type="active site" description="Nucleophile; methyl group acceptor" evidence="9">
    <location>
        <position position="120"/>
    </location>
</feature>
<dbReference type="HAMAP" id="MF_00772">
    <property type="entry name" value="OGT"/>
    <property type="match status" value="1"/>
</dbReference>
<keyword evidence="4 9" id="KW-0489">Methyltransferase</keyword>
<dbReference type="SUPFAM" id="SSF46767">
    <property type="entry name" value="Methylated DNA-protein cysteine methyltransferase, C-terminal domain"/>
    <property type="match status" value="1"/>
</dbReference>
<dbReference type="STRING" id="1120995.SAMN02745245_00546"/>
<dbReference type="InterPro" id="IPR036388">
    <property type="entry name" value="WH-like_DNA-bd_sf"/>
</dbReference>
<evidence type="ECO:0000313" key="12">
    <source>
        <dbReference type="Proteomes" id="UP000184032"/>
    </source>
</evidence>
<comment type="similarity">
    <text evidence="2 9">Belongs to the MGMT family.</text>
</comment>
<evidence type="ECO:0000256" key="2">
    <source>
        <dbReference type="ARBA" id="ARBA00008711"/>
    </source>
</evidence>
<keyword evidence="7 9" id="KW-0234">DNA repair</keyword>
<dbReference type="OrthoDB" id="9802228at2"/>
<evidence type="ECO:0000256" key="3">
    <source>
        <dbReference type="ARBA" id="ARBA00022490"/>
    </source>
</evidence>
<dbReference type="SUPFAM" id="SSF53155">
    <property type="entry name" value="Methylated DNA-protein cysteine methyltransferase domain"/>
    <property type="match status" value="1"/>
</dbReference>
<comment type="catalytic activity">
    <reaction evidence="1 9">
        <text>a 4-O-methyl-thymidine in DNA + L-cysteinyl-[protein] = a thymidine in DNA + S-methyl-L-cysteinyl-[protein]</text>
        <dbReference type="Rhea" id="RHEA:53428"/>
        <dbReference type="Rhea" id="RHEA-COMP:10131"/>
        <dbReference type="Rhea" id="RHEA-COMP:10132"/>
        <dbReference type="Rhea" id="RHEA-COMP:13555"/>
        <dbReference type="Rhea" id="RHEA-COMP:13556"/>
        <dbReference type="ChEBI" id="CHEBI:29950"/>
        <dbReference type="ChEBI" id="CHEBI:82612"/>
        <dbReference type="ChEBI" id="CHEBI:137386"/>
        <dbReference type="ChEBI" id="CHEBI:137387"/>
        <dbReference type="EC" id="2.1.1.63"/>
    </reaction>
</comment>
<dbReference type="InterPro" id="IPR036631">
    <property type="entry name" value="MGMT_N_sf"/>
</dbReference>
<keyword evidence="5 9" id="KW-0808">Transferase</keyword>
<organism evidence="11 12">
    <name type="scientific">Anaerosphaera aminiphila DSM 21120</name>
    <dbReference type="NCBI Taxonomy" id="1120995"/>
    <lineage>
        <taxon>Bacteria</taxon>
        <taxon>Bacillati</taxon>
        <taxon>Bacillota</taxon>
        <taxon>Tissierellia</taxon>
        <taxon>Tissierellales</taxon>
        <taxon>Peptoniphilaceae</taxon>
        <taxon>Anaerosphaera</taxon>
    </lineage>
</organism>
<protein>
    <recommendedName>
        <fullName evidence="9">Methylated-DNA--protein-cysteine methyltransferase</fullName>
        <ecNumber evidence="9">2.1.1.63</ecNumber>
    </recommendedName>
    <alternativeName>
        <fullName evidence="9">6-O-methylguanine-DNA methyltransferase</fullName>
        <shortName evidence="9">MGMT</shortName>
    </alternativeName>
    <alternativeName>
        <fullName evidence="9">O-6-methylguanine-DNA-alkyltransferase</fullName>
    </alternativeName>
</protein>
<dbReference type="GO" id="GO:0005737">
    <property type="term" value="C:cytoplasm"/>
    <property type="evidence" value="ECO:0007669"/>
    <property type="project" value="UniProtKB-SubCell"/>
</dbReference>
<sequence length="151" mass="17211">MKYSYDTKVCPLSFYEEDGKIVKIEFGHCTRDENYIETKVIKDAYEEICEYLNGTRKYFDFPIEMSGTDFEKKVYRALLNIPYGTLKTYKDIAVEIGHDKAYRAVGLANHKNNLPIVVPCHRVVGSNGKLTGFAGGLDVKQALIDLEKENI</sequence>
<dbReference type="PANTHER" id="PTHR10815">
    <property type="entry name" value="METHYLATED-DNA--PROTEIN-CYSTEINE METHYLTRANSFERASE"/>
    <property type="match status" value="1"/>
</dbReference>
<reference evidence="11 12" key="1">
    <citation type="submission" date="2016-11" db="EMBL/GenBank/DDBJ databases">
        <authorList>
            <person name="Jaros S."/>
            <person name="Januszkiewicz K."/>
            <person name="Wedrychowicz H."/>
        </authorList>
    </citation>
    <scope>NUCLEOTIDE SEQUENCE [LARGE SCALE GENOMIC DNA]</scope>
    <source>
        <strain evidence="11 12">DSM 21120</strain>
    </source>
</reference>
<evidence type="ECO:0000256" key="5">
    <source>
        <dbReference type="ARBA" id="ARBA00022679"/>
    </source>
</evidence>
<dbReference type="PROSITE" id="PS00374">
    <property type="entry name" value="MGMT"/>
    <property type="match status" value="1"/>
</dbReference>
<dbReference type="AlphaFoldDB" id="A0A1M5Q7Z1"/>
<comment type="catalytic activity">
    <reaction evidence="8 9">
        <text>a 6-O-methyl-2'-deoxyguanosine in DNA + L-cysteinyl-[protein] = S-methyl-L-cysteinyl-[protein] + a 2'-deoxyguanosine in DNA</text>
        <dbReference type="Rhea" id="RHEA:24000"/>
        <dbReference type="Rhea" id="RHEA-COMP:10131"/>
        <dbReference type="Rhea" id="RHEA-COMP:10132"/>
        <dbReference type="Rhea" id="RHEA-COMP:11367"/>
        <dbReference type="Rhea" id="RHEA-COMP:11368"/>
        <dbReference type="ChEBI" id="CHEBI:29950"/>
        <dbReference type="ChEBI" id="CHEBI:82612"/>
        <dbReference type="ChEBI" id="CHEBI:85445"/>
        <dbReference type="ChEBI" id="CHEBI:85448"/>
        <dbReference type="EC" id="2.1.1.63"/>
    </reaction>
</comment>
<comment type="miscellaneous">
    <text evidence="9">This enzyme catalyzes only one turnover and therefore is not strictly catalytic. According to one definition, an enzyme is a biocatalyst that acts repeatedly and over many reaction cycles.</text>
</comment>
<dbReference type="InterPro" id="IPR036217">
    <property type="entry name" value="MethylDNA_cys_MeTrfase_DNAb"/>
</dbReference>
<dbReference type="Gene3D" id="3.30.160.70">
    <property type="entry name" value="Methylated DNA-protein cysteine methyltransferase domain"/>
    <property type="match status" value="1"/>
</dbReference>
<dbReference type="GO" id="GO:0006307">
    <property type="term" value="P:DNA alkylation repair"/>
    <property type="evidence" value="ECO:0007669"/>
    <property type="project" value="UniProtKB-UniRule"/>
</dbReference>
<dbReference type="RefSeq" id="WP_073183517.1">
    <property type="nucleotide sequence ID" value="NZ_FQXI01000002.1"/>
</dbReference>
<evidence type="ECO:0000256" key="4">
    <source>
        <dbReference type="ARBA" id="ARBA00022603"/>
    </source>
</evidence>
<dbReference type="EC" id="2.1.1.63" evidence="9"/>
<evidence type="ECO:0000256" key="6">
    <source>
        <dbReference type="ARBA" id="ARBA00022763"/>
    </source>
</evidence>
<comment type="function">
    <text evidence="9">Involved in the cellular defense against the biological effects of O6-methylguanine (O6-MeG) and O4-methylthymine (O4-MeT) in DNA. Repairs the methylated nucleobase in DNA by stoichiometrically transferring the methyl group to a cysteine residue in the enzyme. This is a suicide reaction: the enzyme is irreversibly inactivated.</text>
</comment>
<evidence type="ECO:0000259" key="10">
    <source>
        <dbReference type="Pfam" id="PF01035"/>
    </source>
</evidence>
<evidence type="ECO:0000256" key="1">
    <source>
        <dbReference type="ARBA" id="ARBA00001286"/>
    </source>
</evidence>
<dbReference type="Proteomes" id="UP000184032">
    <property type="component" value="Unassembled WGS sequence"/>
</dbReference>
<dbReference type="Pfam" id="PF01035">
    <property type="entry name" value="DNA_binding_1"/>
    <property type="match status" value="1"/>
</dbReference>
<dbReference type="InterPro" id="IPR001497">
    <property type="entry name" value="MethylDNA_cys_MeTrfase_AS"/>
</dbReference>
<dbReference type="GO" id="GO:0003908">
    <property type="term" value="F:methylated-DNA-[protein]-cysteine S-methyltransferase activity"/>
    <property type="evidence" value="ECO:0007669"/>
    <property type="project" value="UniProtKB-UniRule"/>
</dbReference>
<comment type="subcellular location">
    <subcellularLocation>
        <location evidence="9">Cytoplasm</location>
    </subcellularLocation>
</comment>
<evidence type="ECO:0000313" key="11">
    <source>
        <dbReference type="EMBL" id="SHH10317.1"/>
    </source>
</evidence>
<dbReference type="PANTHER" id="PTHR10815:SF5">
    <property type="entry name" value="METHYLATED-DNA--PROTEIN-CYSTEINE METHYLTRANSFERASE"/>
    <property type="match status" value="1"/>
</dbReference>
<accession>A0A1M5Q7Z1</accession>
<dbReference type="Gene3D" id="1.10.10.10">
    <property type="entry name" value="Winged helix-like DNA-binding domain superfamily/Winged helix DNA-binding domain"/>
    <property type="match status" value="1"/>
</dbReference>
<dbReference type="InterPro" id="IPR023546">
    <property type="entry name" value="MGMT"/>
</dbReference>
<keyword evidence="3 9" id="KW-0963">Cytoplasm</keyword>
<dbReference type="GO" id="GO:0032259">
    <property type="term" value="P:methylation"/>
    <property type="evidence" value="ECO:0007669"/>
    <property type="project" value="UniProtKB-KW"/>
</dbReference>